<dbReference type="SUPFAM" id="SSF50182">
    <property type="entry name" value="Sm-like ribonucleoproteins"/>
    <property type="match status" value="1"/>
</dbReference>
<keyword evidence="5" id="KW-1185">Reference proteome</keyword>
<feature type="domain" description="Lsm14-like N-terminal" evidence="3">
    <location>
        <begin position="3"/>
        <end position="90"/>
    </location>
</feature>
<proteinExistence type="predicted"/>
<keyword evidence="2" id="KW-0687">Ribonucleoprotein</keyword>
<dbReference type="InterPro" id="IPR025609">
    <property type="entry name" value="Lsm14-like_N"/>
</dbReference>
<evidence type="ECO:0000259" key="3">
    <source>
        <dbReference type="SMART" id="SM01271"/>
    </source>
</evidence>
<accession>A0A8C6DZ21</accession>
<reference evidence="4" key="1">
    <citation type="submission" date="2025-08" db="UniProtKB">
        <authorList>
            <consortium name="Ensembl"/>
        </authorList>
    </citation>
    <scope>IDENTIFICATION</scope>
</reference>
<dbReference type="GO" id="GO:0003729">
    <property type="term" value="F:mRNA binding"/>
    <property type="evidence" value="ECO:0007669"/>
    <property type="project" value="TreeGrafter"/>
</dbReference>
<dbReference type="GO" id="GO:1990904">
    <property type="term" value="C:ribonucleoprotein complex"/>
    <property type="evidence" value="ECO:0007669"/>
    <property type="project" value="UniProtKB-KW"/>
</dbReference>
<name>A0A8C6DZ21_MOSMO</name>
<sequence length="119" mass="13384">MSGSSGIPNLGSKISIISKAQIRYEGILYTINWDNATMALRQSEACHPPREEIYEYIIFQGSDIKDITMCEPPKAQHTLPQDPAVLQSSLGRWRTLHLLGETWSLRLLSLESPTLPLTF</sequence>
<evidence type="ECO:0000313" key="4">
    <source>
        <dbReference type="Ensembl" id="ENSMMSP00000023237.1"/>
    </source>
</evidence>
<dbReference type="Ensembl" id="ENSMMST00000025705.1">
    <property type="protein sequence ID" value="ENSMMSP00000023237.1"/>
    <property type="gene ID" value="ENSMMSG00000017509.1"/>
</dbReference>
<dbReference type="GeneTree" id="ENSGT00940000156010"/>
<dbReference type="SMART" id="SM01271">
    <property type="entry name" value="LSM14"/>
    <property type="match status" value="1"/>
</dbReference>
<dbReference type="Gene3D" id="2.30.30.100">
    <property type="match status" value="1"/>
</dbReference>
<evidence type="ECO:0000256" key="1">
    <source>
        <dbReference type="ARBA" id="ARBA00022845"/>
    </source>
</evidence>
<dbReference type="AlphaFoldDB" id="A0A8C6DZ21"/>
<organism evidence="4 5">
    <name type="scientific">Moschus moschiferus</name>
    <name type="common">Siberian musk deer</name>
    <name type="synonym">Moschus sibiricus</name>
    <dbReference type="NCBI Taxonomy" id="68415"/>
    <lineage>
        <taxon>Eukaryota</taxon>
        <taxon>Metazoa</taxon>
        <taxon>Chordata</taxon>
        <taxon>Craniata</taxon>
        <taxon>Vertebrata</taxon>
        <taxon>Euteleostomi</taxon>
        <taxon>Mammalia</taxon>
        <taxon>Eutheria</taxon>
        <taxon>Laurasiatheria</taxon>
        <taxon>Artiodactyla</taxon>
        <taxon>Ruminantia</taxon>
        <taxon>Pecora</taxon>
        <taxon>Moschidae</taxon>
        <taxon>Moschus</taxon>
    </lineage>
</organism>
<keyword evidence="1" id="KW-0810">Translation regulation</keyword>
<reference evidence="4" key="2">
    <citation type="submission" date="2025-09" db="UniProtKB">
        <authorList>
            <consortium name="Ensembl"/>
        </authorList>
    </citation>
    <scope>IDENTIFICATION</scope>
</reference>
<dbReference type="GO" id="GO:0006417">
    <property type="term" value="P:regulation of translation"/>
    <property type="evidence" value="ECO:0007669"/>
    <property type="project" value="UniProtKB-KW"/>
</dbReference>
<evidence type="ECO:0000313" key="5">
    <source>
        <dbReference type="Proteomes" id="UP000694544"/>
    </source>
</evidence>
<dbReference type="Pfam" id="PF12701">
    <property type="entry name" value="LSM14"/>
    <property type="match status" value="1"/>
</dbReference>
<dbReference type="Proteomes" id="UP000694544">
    <property type="component" value="Unplaced"/>
</dbReference>
<protein>
    <recommendedName>
        <fullName evidence="3">Lsm14-like N-terminal domain-containing protein</fullName>
    </recommendedName>
</protein>
<dbReference type="PANTHER" id="PTHR13586:SF1">
    <property type="entry name" value="PROTEIN LSM14 HOMOLOG B"/>
    <property type="match status" value="1"/>
</dbReference>
<dbReference type="PANTHER" id="PTHR13586">
    <property type="entry name" value="SCD6 PROTEIN-RELATED"/>
    <property type="match status" value="1"/>
</dbReference>
<dbReference type="InterPro" id="IPR010920">
    <property type="entry name" value="LSM_dom_sf"/>
</dbReference>
<evidence type="ECO:0000256" key="2">
    <source>
        <dbReference type="ARBA" id="ARBA00023274"/>
    </source>
</evidence>